<keyword evidence="1" id="KW-0812">Transmembrane</keyword>
<sequence>MVKPGGLHMSFFFVSFMMLLVCNQYHVKENVALTYFDEEFVHEDPKELSYAQEKVKEDVSLGSGLEAVEKKLEKDGTYSSREQGEADWELASEIDLQDFHYTIFEQKWAGIQGLGSNYKRNGLEFYFVIFLVCNSNNMFCMDLSLKKRMIWDPGIRVFKILTLHLEDNVFLRAEVRFKTIKEYQEHDFPTSKILFVKLRNICDMRHSSRIKKLREVLINNILTYIGCRCVLGVSFVGIVSTLLGLGLLVLSELVPNGDGICENSLSSACSSSKGNMIVRVLPPLTLLRTTSDHWTLNWPNKSLLRGLHMSFFFVSFMMLLVCNQCRKIDFSEIQGINRLPCRKYCRDVADTGMWCCCHDDPKVKCTDGTNAKSDCEKNCAAAKLKCCWDGY</sequence>
<proteinExistence type="predicted"/>
<evidence type="ECO:0000313" key="2">
    <source>
        <dbReference type="EMBL" id="GEU91655.1"/>
    </source>
</evidence>
<evidence type="ECO:0000256" key="1">
    <source>
        <dbReference type="SAM" id="Phobius"/>
    </source>
</evidence>
<feature type="transmembrane region" description="Helical" evidence="1">
    <location>
        <begin position="303"/>
        <end position="322"/>
    </location>
</feature>
<name>A0A6L2P3P3_TANCI</name>
<dbReference type="EMBL" id="BKCJ010010453">
    <property type="protein sequence ID" value="GEU91655.1"/>
    <property type="molecule type" value="Genomic_DNA"/>
</dbReference>
<keyword evidence="1" id="KW-0472">Membrane</keyword>
<keyword evidence="1" id="KW-1133">Transmembrane helix</keyword>
<feature type="transmembrane region" description="Helical" evidence="1">
    <location>
        <begin position="7"/>
        <end position="27"/>
    </location>
</feature>
<protein>
    <submittedName>
        <fullName evidence="2">Nuclear transport factor 2</fullName>
    </submittedName>
</protein>
<dbReference type="AlphaFoldDB" id="A0A6L2P3P3"/>
<reference evidence="2" key="1">
    <citation type="journal article" date="2019" name="Sci. Rep.">
        <title>Draft genome of Tanacetum cinerariifolium, the natural source of mosquito coil.</title>
        <authorList>
            <person name="Yamashiro T."/>
            <person name="Shiraishi A."/>
            <person name="Satake H."/>
            <person name="Nakayama K."/>
        </authorList>
    </citation>
    <scope>NUCLEOTIDE SEQUENCE</scope>
</reference>
<organism evidence="2">
    <name type="scientific">Tanacetum cinerariifolium</name>
    <name type="common">Dalmatian daisy</name>
    <name type="synonym">Chrysanthemum cinerariifolium</name>
    <dbReference type="NCBI Taxonomy" id="118510"/>
    <lineage>
        <taxon>Eukaryota</taxon>
        <taxon>Viridiplantae</taxon>
        <taxon>Streptophyta</taxon>
        <taxon>Embryophyta</taxon>
        <taxon>Tracheophyta</taxon>
        <taxon>Spermatophyta</taxon>
        <taxon>Magnoliopsida</taxon>
        <taxon>eudicotyledons</taxon>
        <taxon>Gunneridae</taxon>
        <taxon>Pentapetalae</taxon>
        <taxon>asterids</taxon>
        <taxon>campanulids</taxon>
        <taxon>Asterales</taxon>
        <taxon>Asteraceae</taxon>
        <taxon>Asteroideae</taxon>
        <taxon>Anthemideae</taxon>
        <taxon>Anthemidinae</taxon>
        <taxon>Tanacetum</taxon>
    </lineage>
</organism>
<accession>A0A6L2P3P3</accession>
<comment type="caution">
    <text evidence="2">The sequence shown here is derived from an EMBL/GenBank/DDBJ whole genome shotgun (WGS) entry which is preliminary data.</text>
</comment>
<gene>
    <name evidence="2" type="ORF">Tci_063633</name>
</gene>
<feature type="transmembrane region" description="Helical" evidence="1">
    <location>
        <begin position="221"/>
        <end position="250"/>
    </location>
</feature>